<dbReference type="Proteomes" id="UP001412239">
    <property type="component" value="Unassembled WGS sequence"/>
</dbReference>
<gene>
    <name evidence="1" type="ORF">GSTUAT00001406001</name>
</gene>
<name>A0A292Q415_9PEZI</name>
<protein>
    <submittedName>
        <fullName evidence="1">Uncharacterized protein</fullName>
    </submittedName>
</protein>
<proteinExistence type="predicted"/>
<accession>A0A292Q415</accession>
<sequence>MHEAPPLTRSDTPARLRRVLHEQLLEVSRAVPAWVQSREERQIVRQCGALVDARRLREAGKSRVEEFPAGTTECGIIAPPVRIDEGTCGVCAGAMAAWWGGRGGGADFVEGRRRYEKKRNRVKKVASRRGLLRVILESSPLLFRWF</sequence>
<organism evidence="1 2">
    <name type="scientific">Tuber aestivum</name>
    <name type="common">summer truffle</name>
    <dbReference type="NCBI Taxonomy" id="59557"/>
    <lineage>
        <taxon>Eukaryota</taxon>
        <taxon>Fungi</taxon>
        <taxon>Dikarya</taxon>
        <taxon>Ascomycota</taxon>
        <taxon>Pezizomycotina</taxon>
        <taxon>Pezizomycetes</taxon>
        <taxon>Pezizales</taxon>
        <taxon>Tuberaceae</taxon>
        <taxon>Tuber</taxon>
    </lineage>
</organism>
<dbReference type="EMBL" id="LN890958">
    <property type="protein sequence ID" value="CUS14529.1"/>
    <property type="molecule type" value="Genomic_DNA"/>
</dbReference>
<keyword evidence="2" id="KW-1185">Reference proteome</keyword>
<dbReference type="AlphaFoldDB" id="A0A292Q415"/>
<reference evidence="1" key="1">
    <citation type="submission" date="2015-10" db="EMBL/GenBank/DDBJ databases">
        <authorList>
            <person name="Regsiter A."/>
            <person name="william w."/>
        </authorList>
    </citation>
    <scope>NUCLEOTIDE SEQUENCE</scope>
    <source>
        <strain evidence="1">Montdore</strain>
    </source>
</reference>
<evidence type="ECO:0000313" key="1">
    <source>
        <dbReference type="EMBL" id="CUS14529.1"/>
    </source>
</evidence>
<evidence type="ECO:0000313" key="2">
    <source>
        <dbReference type="Proteomes" id="UP001412239"/>
    </source>
</evidence>